<dbReference type="PROSITE" id="PS50977">
    <property type="entry name" value="HTH_TETR_2"/>
    <property type="match status" value="1"/>
</dbReference>
<dbReference type="Proteomes" id="UP001501495">
    <property type="component" value="Unassembled WGS sequence"/>
</dbReference>
<evidence type="ECO:0000259" key="3">
    <source>
        <dbReference type="PROSITE" id="PS50977"/>
    </source>
</evidence>
<feature type="DNA-binding region" description="H-T-H motif" evidence="2">
    <location>
        <begin position="26"/>
        <end position="45"/>
    </location>
</feature>
<evidence type="ECO:0000313" key="5">
    <source>
        <dbReference type="Proteomes" id="UP001501495"/>
    </source>
</evidence>
<keyword evidence="5" id="KW-1185">Reference proteome</keyword>
<accession>A0ABP7XGV9</accession>
<name>A0ABP7XGV9_9ACTN</name>
<dbReference type="EMBL" id="BAAAZH010000011">
    <property type="protein sequence ID" value="GAA4115578.1"/>
    <property type="molecule type" value="Genomic_DNA"/>
</dbReference>
<feature type="domain" description="HTH tetR-type" evidence="3">
    <location>
        <begin position="3"/>
        <end position="63"/>
    </location>
</feature>
<organism evidence="4 5">
    <name type="scientific">Nocardioides fonticola</name>
    <dbReference type="NCBI Taxonomy" id="450363"/>
    <lineage>
        <taxon>Bacteria</taxon>
        <taxon>Bacillati</taxon>
        <taxon>Actinomycetota</taxon>
        <taxon>Actinomycetes</taxon>
        <taxon>Propionibacteriales</taxon>
        <taxon>Nocardioidaceae</taxon>
        <taxon>Nocardioides</taxon>
    </lineage>
</organism>
<reference evidence="5" key="1">
    <citation type="journal article" date="2019" name="Int. J. Syst. Evol. Microbiol.">
        <title>The Global Catalogue of Microorganisms (GCM) 10K type strain sequencing project: providing services to taxonomists for standard genome sequencing and annotation.</title>
        <authorList>
            <consortium name="The Broad Institute Genomics Platform"/>
            <consortium name="The Broad Institute Genome Sequencing Center for Infectious Disease"/>
            <person name="Wu L."/>
            <person name="Ma J."/>
        </authorList>
    </citation>
    <scope>NUCLEOTIDE SEQUENCE [LARGE SCALE GENOMIC DNA]</scope>
    <source>
        <strain evidence="5">JCM 16703</strain>
    </source>
</reference>
<dbReference type="RefSeq" id="WP_344732630.1">
    <property type="nucleotide sequence ID" value="NZ_BAAAZH010000011.1"/>
</dbReference>
<comment type="caution">
    <text evidence="4">The sequence shown here is derived from an EMBL/GenBank/DDBJ whole genome shotgun (WGS) entry which is preliminary data.</text>
</comment>
<dbReference type="SUPFAM" id="SSF46689">
    <property type="entry name" value="Homeodomain-like"/>
    <property type="match status" value="1"/>
</dbReference>
<evidence type="ECO:0000313" key="4">
    <source>
        <dbReference type="EMBL" id="GAA4115578.1"/>
    </source>
</evidence>
<evidence type="ECO:0000256" key="1">
    <source>
        <dbReference type="ARBA" id="ARBA00023125"/>
    </source>
</evidence>
<dbReference type="Pfam" id="PF00440">
    <property type="entry name" value="TetR_N"/>
    <property type="match status" value="1"/>
</dbReference>
<protein>
    <submittedName>
        <fullName evidence="4">TetR/AcrR family transcriptional regulator</fullName>
    </submittedName>
</protein>
<sequence length="181" mass="19827">MARVTRETYLRAGLEILGESGSEGLTVPTLCERLAITKGSFYHHFESLPAFHTAVLAYWEHEHTVEPIARLSDGEDDAIWQVPRLTETAVALPHATEAALRAWGTSNPEVAACQARVDASRQERIRQVLMAVGVEAKAAGLLADTAVSVLVGFQHRPPLDVARLRAMFGELNRLIYLEAGD</sequence>
<evidence type="ECO:0000256" key="2">
    <source>
        <dbReference type="PROSITE-ProRule" id="PRU00335"/>
    </source>
</evidence>
<proteinExistence type="predicted"/>
<dbReference type="InterPro" id="IPR009057">
    <property type="entry name" value="Homeodomain-like_sf"/>
</dbReference>
<keyword evidence="1 2" id="KW-0238">DNA-binding</keyword>
<gene>
    <name evidence="4" type="ORF">GCM10022215_14530</name>
</gene>
<dbReference type="InterPro" id="IPR001647">
    <property type="entry name" value="HTH_TetR"/>
</dbReference>
<dbReference type="Gene3D" id="1.10.357.10">
    <property type="entry name" value="Tetracycline Repressor, domain 2"/>
    <property type="match status" value="1"/>
</dbReference>